<dbReference type="SUPFAM" id="SSF51126">
    <property type="entry name" value="Pectin lyase-like"/>
    <property type="match status" value="1"/>
</dbReference>
<accession>A0A916DRG0</accession>
<protein>
    <submittedName>
        <fullName evidence="2">T9SS type A sorting domain-containing protein</fullName>
    </submittedName>
</protein>
<dbReference type="KEGG" id="aup:AsAng_0010700"/>
<keyword evidence="1" id="KW-0732">Signal</keyword>
<feature type="chain" id="PRO_5037977077" evidence="1">
    <location>
        <begin position="24"/>
        <end position="1340"/>
    </location>
</feature>
<dbReference type="InterPro" id="IPR006626">
    <property type="entry name" value="PbH1"/>
</dbReference>
<dbReference type="Proteomes" id="UP001060919">
    <property type="component" value="Chromosome"/>
</dbReference>
<dbReference type="EMBL" id="AP026867">
    <property type="protein sequence ID" value="BDS10362.1"/>
    <property type="molecule type" value="Genomic_DNA"/>
</dbReference>
<dbReference type="NCBIfam" id="TIGR04183">
    <property type="entry name" value="Por_Secre_tail"/>
    <property type="match status" value="1"/>
</dbReference>
<evidence type="ECO:0000313" key="2">
    <source>
        <dbReference type="EMBL" id="BDS10362.1"/>
    </source>
</evidence>
<feature type="signal peptide" evidence="1">
    <location>
        <begin position="1"/>
        <end position="23"/>
    </location>
</feature>
<evidence type="ECO:0000313" key="3">
    <source>
        <dbReference type="Proteomes" id="UP001060919"/>
    </source>
</evidence>
<gene>
    <name evidence="2" type="ORF">AsAng_0010700</name>
</gene>
<evidence type="ECO:0000256" key="1">
    <source>
        <dbReference type="SAM" id="SignalP"/>
    </source>
</evidence>
<sequence length="1340" mass="144864">MKKNTYLLFVISYLLTCFQSVVAQNVVTIGTSTANSSDLAPINRYYTYSTSEIIYTSSEIGYAGNITKLAFQKASGASSVSIDNVSIYLKTSSNNSLSAGSTDSTTYTLVWAGSFPNTMPNGWAEVSLNSPFYYNGSDNLQVLVLKGNQTYASSRPYYHYTSTGSTYLTKTYKSDSAPWDNSQYLSTTYNRPNIQLTIASTTVNDAGIVAHQPQLLCPGTANITASLRNFGTQNLSTATIHWSVNSIAQTPIHWTGSLSPNQQISVSLGTYTFNQGNTYNLAINSVLPNAVTDENQANDHYNTSINLSFTGTYTIGGTAPNYADLSNAIADLAANGVCGPVILELRDGTYSGAVTIPEITGMSTINTLTIRPELGASNVVITSNHATATLTFDAADHVTIDGRSGGAGSNSALDIDNSNNDASTVYLVNGATYNTIQHCHLRNHCWEASKGVITFGDDGWSVPVTSGGNSYNLIQYNHIRESVSGSTYQAIVSQAPTANKNSHNTILRNSIYNYNTEGILLDDGNEYWTINNNSFYQHTSRSGQMIGILIKDGTGYSIEGNGMGGADDNRGGTPTTATGSGRFTGIKIESGVGTGTVNILNNIIANIKTAYYFSGIDLSAGTVRIEGNRIGGYQNQDKIESEWRPAVGIEFYGSDVNVTIKNNTIGNIHFNSSSSSNHTAYGIQAEVGNASISNNDIFYITSNGSYSSYSPEDNVAAGIYVGRSAFASGGPYPLRIEGNQIHHIQQLSTSDIGPAAAIYIEDEKNSDFTITRNKIYEINTTAGNHNSSVWGIYTQTTGDILFANNQIKVGRTTSGTANVKGIESAGTTGNKEVYYNTIVIDGTSGATASVNSFCLLRQDQANLNLLNNAFINNRSGGTGKHYCLGNNSANPQDWSSNYNFFANHDINALNQWNHVDKNFGDWKLATASSESSWADDLSQINLNNLFDNFLIGHLDIDPAQRESWYLNGKGVQIPSITEDVNHLLAGRSTIVADGGTDIGANEFTPTVSPQELSITGNHTLGGIEILSFANRPVAKIEWGNTGVLPSIQSAQYYSGTSPNDPSNNGAISSPKHFDAYWKIAATGGSDFTYTITLLYDDALIGTIPSESLSKLAKKITGSVGTWQSYNSTVNSSSNELSYGTLNSFSEFTGLLDASTLPIDLLSFSGQKINANIELQWTTSSETNNAYFTLQKSVDGINWQYLDTVSGQGTTTQPSHYTYTDVNPFSSYNYYRLLQTDFSGAISNISNVIMIYFDTAIKRAKQFPPSFWINSQKELCFMSERNSSFVLQIFNTLGQVVYKSDYNSHQGLNRIPLPVNNTVPCAYIISISNKQSSYSQKVIVH</sequence>
<proteinExistence type="predicted"/>
<keyword evidence="3" id="KW-1185">Reference proteome</keyword>
<dbReference type="SMART" id="SM00710">
    <property type="entry name" value="PbH1"/>
    <property type="match status" value="10"/>
</dbReference>
<dbReference type="RefSeq" id="WP_264791682.1">
    <property type="nucleotide sequence ID" value="NZ_AP026867.1"/>
</dbReference>
<name>A0A916DRG0_9BACT</name>
<reference evidence="2" key="1">
    <citation type="submission" date="2022-09" db="EMBL/GenBank/DDBJ databases">
        <title>Aureispira anguillicida sp. nov., isolated from Leptocephalus of Japanese eel Anguilla japonica.</title>
        <authorList>
            <person name="Yuasa K."/>
            <person name="Mekata T."/>
            <person name="Ikunari K."/>
        </authorList>
    </citation>
    <scope>NUCLEOTIDE SEQUENCE</scope>
    <source>
        <strain evidence="2">EL160426</strain>
    </source>
</reference>
<dbReference type="InterPro" id="IPR012334">
    <property type="entry name" value="Pectin_lyas_fold"/>
</dbReference>
<organism evidence="2 3">
    <name type="scientific">Aureispira anguillae</name>
    <dbReference type="NCBI Taxonomy" id="2864201"/>
    <lineage>
        <taxon>Bacteria</taxon>
        <taxon>Pseudomonadati</taxon>
        <taxon>Bacteroidota</taxon>
        <taxon>Saprospiria</taxon>
        <taxon>Saprospirales</taxon>
        <taxon>Saprospiraceae</taxon>
        <taxon>Aureispira</taxon>
    </lineage>
</organism>
<dbReference type="InterPro" id="IPR026444">
    <property type="entry name" value="Secre_tail"/>
</dbReference>
<dbReference type="Gene3D" id="2.160.20.10">
    <property type="entry name" value="Single-stranded right-handed beta-helix, Pectin lyase-like"/>
    <property type="match status" value="1"/>
</dbReference>
<dbReference type="InterPro" id="IPR011050">
    <property type="entry name" value="Pectin_lyase_fold/virulence"/>
</dbReference>